<evidence type="ECO:0000313" key="2">
    <source>
        <dbReference type="Proteomes" id="UP000574317"/>
    </source>
</evidence>
<dbReference type="AlphaFoldDB" id="A0A8H5IFI7"/>
<accession>A0A8H5IFI7</accession>
<organism evidence="1 2">
    <name type="scientific">Fusarium napiforme</name>
    <dbReference type="NCBI Taxonomy" id="42672"/>
    <lineage>
        <taxon>Eukaryota</taxon>
        <taxon>Fungi</taxon>
        <taxon>Dikarya</taxon>
        <taxon>Ascomycota</taxon>
        <taxon>Pezizomycotina</taxon>
        <taxon>Sordariomycetes</taxon>
        <taxon>Hypocreomycetidae</taxon>
        <taxon>Hypocreales</taxon>
        <taxon>Nectriaceae</taxon>
        <taxon>Fusarium</taxon>
        <taxon>Fusarium fujikuroi species complex</taxon>
    </lineage>
</organism>
<gene>
    <name evidence="1" type="ORF">FNAPI_11811</name>
</gene>
<protein>
    <submittedName>
        <fullName evidence="1">Uncharacterized protein</fullName>
    </submittedName>
</protein>
<dbReference type="Proteomes" id="UP000574317">
    <property type="component" value="Unassembled WGS sequence"/>
</dbReference>
<name>A0A8H5IFI7_9HYPO</name>
<dbReference type="EMBL" id="JAAOAO010000569">
    <property type="protein sequence ID" value="KAF5536280.1"/>
    <property type="molecule type" value="Genomic_DNA"/>
</dbReference>
<proteinExistence type="predicted"/>
<comment type="caution">
    <text evidence="1">The sequence shown here is derived from an EMBL/GenBank/DDBJ whole genome shotgun (WGS) entry which is preliminary data.</text>
</comment>
<reference evidence="1 2" key="1">
    <citation type="submission" date="2020-05" db="EMBL/GenBank/DDBJ databases">
        <title>Identification and distribution of gene clusters putatively required for synthesis of sphingolipid metabolism inhibitors in phylogenetically diverse species of the filamentous fungus Fusarium.</title>
        <authorList>
            <person name="Kim H.-S."/>
            <person name="Busman M."/>
            <person name="Brown D.W."/>
            <person name="Divon H."/>
            <person name="Uhlig S."/>
            <person name="Proctor R.H."/>
        </authorList>
    </citation>
    <scope>NUCLEOTIDE SEQUENCE [LARGE SCALE GENOMIC DNA]</scope>
    <source>
        <strain evidence="1 2">NRRL 25196</strain>
    </source>
</reference>
<sequence>MSSNVPAANAPPPDVAMTTQAMLNDPEVVATRVQRNTVPGGSSLTVIEKISFQDLLQEWCDARPATIGHTQVLTEELRKGFFTKVFTNWDSDKSCVPLPSMAPRTLQKSSFHAGYLKDNLPITPQKRKRGVTVQDNPKRMALQPAYLTVEFSSESEGKEFRFVWRDEKGTRVPVDYVKYREDVTKAQAIQSAIEAWDRDLRNRVEEYNTKLIIALARMRIVRFAEAGTDEPPYIPEHLRVNGRIMPCKLISDEFAEYFNVMKEVYEGLGNSQVGAPSHMM</sequence>
<keyword evidence="2" id="KW-1185">Reference proteome</keyword>
<evidence type="ECO:0000313" key="1">
    <source>
        <dbReference type="EMBL" id="KAF5536280.1"/>
    </source>
</evidence>